<organism evidence="1 2">
    <name type="scientific">Deefgea chitinilytica</name>
    <dbReference type="NCBI Taxonomy" id="570276"/>
    <lineage>
        <taxon>Bacteria</taxon>
        <taxon>Pseudomonadati</taxon>
        <taxon>Pseudomonadota</taxon>
        <taxon>Betaproteobacteria</taxon>
        <taxon>Neisseriales</taxon>
        <taxon>Chitinibacteraceae</taxon>
        <taxon>Deefgea</taxon>
    </lineage>
</organism>
<proteinExistence type="predicted"/>
<dbReference type="Pfam" id="PF11142">
    <property type="entry name" value="DUF2917"/>
    <property type="match status" value="1"/>
</dbReference>
<dbReference type="RefSeq" id="WP_203570062.1">
    <property type="nucleotide sequence ID" value="NZ_WOFE01000001.1"/>
</dbReference>
<reference evidence="1 2" key="1">
    <citation type="submission" date="2019-11" db="EMBL/GenBank/DDBJ databases">
        <title>Novel Deefgea species.</title>
        <authorList>
            <person name="Han J.-H."/>
        </authorList>
    </citation>
    <scope>NUCLEOTIDE SEQUENCE [LARGE SCALE GENOMIC DNA]</scope>
    <source>
        <strain evidence="1 2">LMG 24817</strain>
    </source>
</reference>
<dbReference type="InterPro" id="IPR021317">
    <property type="entry name" value="DUF2917"/>
</dbReference>
<evidence type="ECO:0000313" key="1">
    <source>
        <dbReference type="EMBL" id="MBM5570786.1"/>
    </source>
</evidence>
<dbReference type="EMBL" id="WOFE01000001">
    <property type="protein sequence ID" value="MBM5570786.1"/>
    <property type="molecule type" value="Genomic_DNA"/>
</dbReference>
<dbReference type="Proteomes" id="UP001195660">
    <property type="component" value="Unassembled WGS sequence"/>
</dbReference>
<name>A0ABS2CBQ0_9NEIS</name>
<evidence type="ECO:0000313" key="2">
    <source>
        <dbReference type="Proteomes" id="UP001195660"/>
    </source>
</evidence>
<comment type="caution">
    <text evidence="1">The sequence shown here is derived from an EMBL/GenBank/DDBJ whole genome shotgun (WGS) entry which is preliminary data.</text>
</comment>
<protein>
    <submittedName>
        <fullName evidence="1">DUF2917 domain-containing protein</fullName>
    </submittedName>
</protein>
<accession>A0ABS2CBQ0</accession>
<sequence length="87" mass="9514">MQTTQLKTAAIHSFISEPAWIRCESGQLWISHDGEDIILARGEKCLISGNDLVVIEALQDSQFSTTASTTNSANKQSLRLDQLATAH</sequence>
<keyword evidence="2" id="KW-1185">Reference proteome</keyword>
<gene>
    <name evidence="1" type="ORF">GM173_04225</name>
</gene>